<accession>A0A1A9NC66</accession>
<evidence type="ECO:0000313" key="6">
    <source>
        <dbReference type="Proteomes" id="UP000077961"/>
    </source>
</evidence>
<keyword evidence="6" id="KW-1185">Reference proteome</keyword>
<protein>
    <recommendedName>
        <fullName evidence="1">protein-tyrosine-phosphatase</fullName>
        <ecNumber evidence="1">3.1.3.48</ecNumber>
    </recommendedName>
</protein>
<proteinExistence type="predicted"/>
<evidence type="ECO:0000313" key="5">
    <source>
        <dbReference type="EMBL" id="OAJ63325.1"/>
    </source>
</evidence>
<dbReference type="InterPro" id="IPR050438">
    <property type="entry name" value="LMW_PTPase"/>
</dbReference>
<dbReference type="Proteomes" id="UP000078116">
    <property type="component" value="Unassembled WGS sequence"/>
</dbReference>
<dbReference type="InterPro" id="IPR023485">
    <property type="entry name" value="Ptyr_pPase"/>
</dbReference>
<evidence type="ECO:0000259" key="3">
    <source>
        <dbReference type="SMART" id="SM00226"/>
    </source>
</evidence>
<dbReference type="EMBL" id="LXJZ01000140">
    <property type="protein sequence ID" value="OAJ59412.1"/>
    <property type="molecule type" value="Genomic_DNA"/>
</dbReference>
<dbReference type="AlphaFoldDB" id="A0A1A9NC66"/>
<evidence type="ECO:0000256" key="2">
    <source>
        <dbReference type="ARBA" id="ARBA00051722"/>
    </source>
</evidence>
<sequence length="149" mass="16327">MNLLLICRANVFRSRIAECVFRHVLSDAANVSVLSAGLEALSGVPVPPIVHNLLVAKGYAVPADSSAMRLTMPMLHWADLVLVMEMAQRGEVLRRYPFATGKVWTLGHWLGREIDDPVGGDQALFEASLALIERSADSWLPTLNMHPAL</sequence>
<evidence type="ECO:0000313" key="7">
    <source>
        <dbReference type="Proteomes" id="UP000078116"/>
    </source>
</evidence>
<dbReference type="Gene3D" id="3.40.50.2300">
    <property type="match status" value="1"/>
</dbReference>
<dbReference type="STRING" id="1462993.A6V36_27610"/>
<dbReference type="EMBL" id="LXKA01000132">
    <property type="protein sequence ID" value="OAJ63325.1"/>
    <property type="molecule type" value="Genomic_DNA"/>
</dbReference>
<dbReference type="SMART" id="SM00226">
    <property type="entry name" value="LMWPc"/>
    <property type="match status" value="1"/>
</dbReference>
<organism evidence="5 7">
    <name type="scientific">Paraburkholderia ginsengiterrae</name>
    <dbReference type="NCBI Taxonomy" id="1462993"/>
    <lineage>
        <taxon>Bacteria</taxon>
        <taxon>Pseudomonadati</taxon>
        <taxon>Pseudomonadota</taxon>
        <taxon>Betaproteobacteria</taxon>
        <taxon>Burkholderiales</taxon>
        <taxon>Burkholderiaceae</taxon>
        <taxon>Paraburkholderia</taxon>
    </lineage>
</organism>
<dbReference type="SUPFAM" id="SSF52788">
    <property type="entry name" value="Phosphotyrosine protein phosphatases I"/>
    <property type="match status" value="1"/>
</dbReference>
<reference evidence="6 7" key="1">
    <citation type="submission" date="2016-04" db="EMBL/GenBank/DDBJ databases">
        <title>Reclassification of Paraburkholderia panaciterrae (Farh et al. 2015) Dobritsa &amp; Samadpour 2016 as a later homotypic synonym of Paraburkholderia ginsengiterrae (Farh et al. 2015) Dobritsa &amp; Samadpour 2016.</title>
        <authorList>
            <person name="Dobritsa A.P."/>
            <person name="Kutumbaka K."/>
            <person name="Samadpour M."/>
        </authorList>
    </citation>
    <scope>NUCLEOTIDE SEQUENCE [LARGE SCALE GENOMIC DNA]</scope>
    <source>
        <strain evidence="5 7">DCY85</strain>
        <strain evidence="4 6">DCY85-1</strain>
    </source>
</reference>
<dbReference type="EC" id="3.1.3.48" evidence="1"/>
<dbReference type="PANTHER" id="PTHR11717:SF31">
    <property type="entry name" value="LOW MOLECULAR WEIGHT PROTEIN-TYROSINE-PHOSPHATASE ETP-RELATED"/>
    <property type="match status" value="1"/>
</dbReference>
<dbReference type="Proteomes" id="UP000077961">
    <property type="component" value="Unassembled WGS sequence"/>
</dbReference>
<dbReference type="RefSeq" id="WP_064267677.1">
    <property type="nucleotide sequence ID" value="NZ_LXJZ01000140.1"/>
</dbReference>
<dbReference type="Pfam" id="PF01451">
    <property type="entry name" value="LMWPc"/>
    <property type="match status" value="1"/>
</dbReference>
<evidence type="ECO:0000256" key="1">
    <source>
        <dbReference type="ARBA" id="ARBA00013064"/>
    </source>
</evidence>
<name>A0A1A9NC66_9BURK</name>
<feature type="domain" description="Phosphotyrosine protein phosphatase I" evidence="3">
    <location>
        <begin position="1"/>
        <end position="142"/>
    </location>
</feature>
<comment type="caution">
    <text evidence="5">The sequence shown here is derived from an EMBL/GenBank/DDBJ whole genome shotgun (WGS) entry which is preliminary data.</text>
</comment>
<comment type="catalytic activity">
    <reaction evidence="2">
        <text>O-phospho-L-tyrosyl-[protein] + H2O = L-tyrosyl-[protein] + phosphate</text>
        <dbReference type="Rhea" id="RHEA:10684"/>
        <dbReference type="Rhea" id="RHEA-COMP:10136"/>
        <dbReference type="Rhea" id="RHEA-COMP:20101"/>
        <dbReference type="ChEBI" id="CHEBI:15377"/>
        <dbReference type="ChEBI" id="CHEBI:43474"/>
        <dbReference type="ChEBI" id="CHEBI:46858"/>
        <dbReference type="ChEBI" id="CHEBI:61978"/>
        <dbReference type="EC" id="3.1.3.48"/>
    </reaction>
</comment>
<evidence type="ECO:0000313" key="4">
    <source>
        <dbReference type="EMBL" id="OAJ59412.1"/>
    </source>
</evidence>
<gene>
    <name evidence="4" type="ORF">A6V36_27610</name>
    <name evidence="5" type="ORF">A6V37_20760</name>
</gene>
<dbReference type="InterPro" id="IPR036196">
    <property type="entry name" value="Ptyr_pPase_sf"/>
</dbReference>
<dbReference type="PANTHER" id="PTHR11717">
    <property type="entry name" value="LOW MOLECULAR WEIGHT PROTEIN TYROSINE PHOSPHATASE"/>
    <property type="match status" value="1"/>
</dbReference>
<dbReference type="GO" id="GO:0004725">
    <property type="term" value="F:protein tyrosine phosphatase activity"/>
    <property type="evidence" value="ECO:0007669"/>
    <property type="project" value="UniProtKB-EC"/>
</dbReference>